<feature type="repeat" description="ANK" evidence="3">
    <location>
        <begin position="159"/>
        <end position="191"/>
    </location>
</feature>
<dbReference type="PANTHER" id="PTHR24171">
    <property type="entry name" value="ANKYRIN REPEAT DOMAIN-CONTAINING PROTEIN 39-RELATED"/>
    <property type="match status" value="1"/>
</dbReference>
<keyword evidence="1" id="KW-0677">Repeat</keyword>
<dbReference type="Pfam" id="PF12796">
    <property type="entry name" value="Ank_2"/>
    <property type="match status" value="3"/>
</dbReference>
<proteinExistence type="predicted"/>
<feature type="repeat" description="ANK" evidence="3">
    <location>
        <begin position="192"/>
        <end position="224"/>
    </location>
</feature>
<keyword evidence="2 3" id="KW-0040">ANK repeat</keyword>
<feature type="repeat" description="ANK" evidence="3">
    <location>
        <begin position="126"/>
        <end position="158"/>
    </location>
</feature>
<feature type="repeat" description="ANK" evidence="3">
    <location>
        <begin position="291"/>
        <end position="323"/>
    </location>
</feature>
<dbReference type="InterPro" id="IPR002110">
    <property type="entry name" value="Ankyrin_rpt"/>
</dbReference>
<accession>A0A1B0F979</accession>
<dbReference type="Pfam" id="PF13637">
    <property type="entry name" value="Ank_4"/>
    <property type="match status" value="1"/>
</dbReference>
<evidence type="ECO:0000313" key="4">
    <source>
        <dbReference type="EnsemblMetazoa" id="GMOY000042-PA"/>
    </source>
</evidence>
<keyword evidence="5" id="KW-1185">Reference proteome</keyword>
<dbReference type="AlphaFoldDB" id="A0A1B0F979"/>
<dbReference type="InterPro" id="IPR036770">
    <property type="entry name" value="Ankyrin_rpt-contain_sf"/>
</dbReference>
<dbReference type="PANTHER" id="PTHR24171:SF9">
    <property type="entry name" value="ANKYRIN REPEAT DOMAIN-CONTAINING PROTEIN 39"/>
    <property type="match status" value="1"/>
</dbReference>
<dbReference type="SUPFAM" id="SSF48403">
    <property type="entry name" value="Ankyrin repeat"/>
    <property type="match status" value="1"/>
</dbReference>
<feature type="repeat" description="ANK" evidence="3">
    <location>
        <begin position="37"/>
        <end position="69"/>
    </location>
</feature>
<reference evidence="4" key="1">
    <citation type="submission" date="2020-05" db="UniProtKB">
        <authorList>
            <consortium name="EnsemblMetazoa"/>
        </authorList>
    </citation>
    <scope>IDENTIFICATION</scope>
    <source>
        <strain evidence="4">Yale</strain>
    </source>
</reference>
<organism evidence="4 5">
    <name type="scientific">Glossina morsitans morsitans</name>
    <name type="common">Savannah tsetse fly</name>
    <dbReference type="NCBI Taxonomy" id="37546"/>
    <lineage>
        <taxon>Eukaryota</taxon>
        <taxon>Metazoa</taxon>
        <taxon>Ecdysozoa</taxon>
        <taxon>Arthropoda</taxon>
        <taxon>Hexapoda</taxon>
        <taxon>Insecta</taxon>
        <taxon>Pterygota</taxon>
        <taxon>Neoptera</taxon>
        <taxon>Endopterygota</taxon>
        <taxon>Diptera</taxon>
        <taxon>Brachycera</taxon>
        <taxon>Muscomorpha</taxon>
        <taxon>Hippoboscoidea</taxon>
        <taxon>Glossinidae</taxon>
        <taxon>Glossina</taxon>
    </lineage>
</organism>
<evidence type="ECO:0000256" key="1">
    <source>
        <dbReference type="ARBA" id="ARBA00022737"/>
    </source>
</evidence>
<dbReference type="PROSITE" id="PS50297">
    <property type="entry name" value="ANK_REP_REGION"/>
    <property type="match status" value="7"/>
</dbReference>
<evidence type="ECO:0000313" key="5">
    <source>
        <dbReference type="Proteomes" id="UP000092444"/>
    </source>
</evidence>
<dbReference type="Gene3D" id="1.25.40.20">
    <property type="entry name" value="Ankyrin repeat-containing domain"/>
    <property type="match status" value="3"/>
</dbReference>
<name>A0A1B0F979_GLOMM</name>
<feature type="repeat" description="ANK" evidence="3">
    <location>
        <begin position="225"/>
        <end position="257"/>
    </location>
</feature>
<dbReference type="STRING" id="37546.A0A1B0F979"/>
<dbReference type="SMART" id="SM00248">
    <property type="entry name" value="ANK"/>
    <property type="match status" value="10"/>
</dbReference>
<dbReference type="EMBL" id="CCAG010002636">
    <property type="status" value="NOT_ANNOTATED_CDS"/>
    <property type="molecule type" value="Genomic_DNA"/>
</dbReference>
<evidence type="ECO:0000256" key="3">
    <source>
        <dbReference type="PROSITE-ProRule" id="PRU00023"/>
    </source>
</evidence>
<sequence length="512" mass="57490">MVCIVTMGDASMILARPIVSIDLFLSIGADIDIRCDQNWTPLHYAVSAGQYDMVRFLVDQGASILAKDNNVNTPLRIVNELGNTEVANFLRAKLDKYLFSAIERKDIRKVSDFLDGGANIEAKGINNQTPLCVASCKGNWYVLKLLLSRNAKVNVQDDSRKTPLHYAAREGHSDLAELLLGRGTMIDAEDCFGMTPLHYAAYHNRKNMVSFLIKQYAKIEAMDEEDKTPLHYAAGEGHLDAAKLLLDHNSVINAKDRLGIAPLHYAAYYNREGMVSFLISQGAKVEAMDEKARTPLHYAAREGHLDVAKLLLECDAIIDAKDCYDRDPLYYADSYNKLDVVRLLEGRNGVNTCNPLTNFLSACIHSPIARYFGSVCVGGAPILYRRQRASAIDHNALEGSLRLFSICKGGREGIDKTRFNKEISYLHENAYLFDVSLFQDEESQNTLLHVVIKENQVDLVKELLCILKEPYRSNNVYECKYFEGKQENEKSLSKVINSKDRDGCIVWVILNT</sequence>
<dbReference type="PROSITE" id="PS50088">
    <property type="entry name" value="ANK_REPEAT"/>
    <property type="match status" value="7"/>
</dbReference>
<protein>
    <submittedName>
        <fullName evidence="4">Uncharacterized protein</fullName>
    </submittedName>
</protein>
<dbReference type="PhylomeDB" id="A0A1B0F979"/>
<dbReference type="Proteomes" id="UP000092444">
    <property type="component" value="Unassembled WGS sequence"/>
</dbReference>
<dbReference type="EnsemblMetazoa" id="GMOY000042-RA">
    <property type="protein sequence ID" value="GMOY000042-PA"/>
    <property type="gene ID" value="GMOY000042"/>
</dbReference>
<dbReference type="PRINTS" id="PR01415">
    <property type="entry name" value="ANKYRIN"/>
</dbReference>
<evidence type="ECO:0000256" key="2">
    <source>
        <dbReference type="ARBA" id="ARBA00023043"/>
    </source>
</evidence>
<feature type="repeat" description="ANK" evidence="3">
    <location>
        <begin position="258"/>
        <end position="290"/>
    </location>
</feature>